<evidence type="ECO:0000313" key="2">
    <source>
        <dbReference type="Proteomes" id="UP000479710"/>
    </source>
</evidence>
<keyword evidence="2" id="KW-1185">Reference proteome</keyword>
<gene>
    <name evidence="1" type="ORF">E2562_030549</name>
</gene>
<dbReference type="Proteomes" id="UP000479710">
    <property type="component" value="Unassembled WGS sequence"/>
</dbReference>
<dbReference type="OrthoDB" id="642536at2759"/>
<evidence type="ECO:0000313" key="1">
    <source>
        <dbReference type="EMBL" id="KAF0909009.1"/>
    </source>
</evidence>
<sequence>MAELYFQRRGDDDSGRLVLARYLVEFRGMLLMVVRLGTHTPQPRPSPTSAFQVFRREDRDVINTGREV</sequence>
<organism evidence="1 2">
    <name type="scientific">Oryza meyeriana var. granulata</name>
    <dbReference type="NCBI Taxonomy" id="110450"/>
    <lineage>
        <taxon>Eukaryota</taxon>
        <taxon>Viridiplantae</taxon>
        <taxon>Streptophyta</taxon>
        <taxon>Embryophyta</taxon>
        <taxon>Tracheophyta</taxon>
        <taxon>Spermatophyta</taxon>
        <taxon>Magnoliopsida</taxon>
        <taxon>Liliopsida</taxon>
        <taxon>Poales</taxon>
        <taxon>Poaceae</taxon>
        <taxon>BOP clade</taxon>
        <taxon>Oryzoideae</taxon>
        <taxon>Oryzeae</taxon>
        <taxon>Oryzinae</taxon>
        <taxon>Oryza</taxon>
        <taxon>Oryza meyeriana</taxon>
    </lineage>
</organism>
<name>A0A6G1D9F3_9ORYZ</name>
<dbReference type="EMBL" id="SPHZ02000007">
    <property type="protein sequence ID" value="KAF0909009.1"/>
    <property type="molecule type" value="Genomic_DNA"/>
</dbReference>
<comment type="caution">
    <text evidence="1">The sequence shown here is derived from an EMBL/GenBank/DDBJ whole genome shotgun (WGS) entry which is preliminary data.</text>
</comment>
<reference evidence="1 2" key="1">
    <citation type="submission" date="2019-11" db="EMBL/GenBank/DDBJ databases">
        <title>Whole genome sequence of Oryza granulata.</title>
        <authorList>
            <person name="Li W."/>
        </authorList>
    </citation>
    <scope>NUCLEOTIDE SEQUENCE [LARGE SCALE GENOMIC DNA]</scope>
    <source>
        <strain evidence="2">cv. Menghai</strain>
        <tissue evidence="1">Leaf</tissue>
    </source>
</reference>
<proteinExistence type="predicted"/>
<accession>A0A6G1D9F3</accession>
<dbReference type="AlphaFoldDB" id="A0A6G1D9F3"/>
<protein>
    <submittedName>
        <fullName evidence="1">Uncharacterized protein</fullName>
    </submittedName>
</protein>